<proteinExistence type="predicted"/>
<dbReference type="AlphaFoldDB" id="E5ACU4"/>
<protein>
    <submittedName>
        <fullName evidence="2">Predicted protein</fullName>
    </submittedName>
</protein>
<keyword evidence="1" id="KW-1133">Transmembrane helix</keyword>
<organism evidence="2 3">
    <name type="scientific">Leptosphaeria maculans (strain JN3 / isolate v23.1.3 / race Av1-4-5-6-7-8)</name>
    <name type="common">Blackleg fungus</name>
    <name type="synonym">Phoma lingam</name>
    <dbReference type="NCBI Taxonomy" id="985895"/>
    <lineage>
        <taxon>Eukaryota</taxon>
        <taxon>Fungi</taxon>
        <taxon>Dikarya</taxon>
        <taxon>Ascomycota</taxon>
        <taxon>Pezizomycotina</taxon>
        <taxon>Dothideomycetes</taxon>
        <taxon>Pleosporomycetidae</taxon>
        <taxon>Pleosporales</taxon>
        <taxon>Pleosporineae</taxon>
        <taxon>Leptosphaeriaceae</taxon>
        <taxon>Plenodomus</taxon>
        <taxon>Plenodomus lingam/Leptosphaeria maculans species complex</taxon>
    </lineage>
</organism>
<dbReference type="Proteomes" id="UP000002668">
    <property type="component" value="Genome"/>
</dbReference>
<keyword evidence="1" id="KW-0812">Transmembrane</keyword>
<gene>
    <name evidence="2" type="ORF">LEMA_uP010830.1</name>
</gene>
<name>E5ACU4_LEPMJ</name>
<dbReference type="VEuPathDB" id="FungiDB:LEMA_uP010830.1"/>
<dbReference type="EMBL" id="FP929139">
    <property type="protein sequence ID" value="CBY02296.1"/>
    <property type="molecule type" value="Genomic_DNA"/>
</dbReference>
<reference evidence="3" key="1">
    <citation type="journal article" date="2011" name="Nat. Commun.">
        <title>Effector diversification within compartments of the Leptosphaeria maculans genome affected by Repeat-Induced Point mutations.</title>
        <authorList>
            <person name="Rouxel T."/>
            <person name="Grandaubert J."/>
            <person name="Hane J.K."/>
            <person name="Hoede C."/>
            <person name="van de Wouw A.P."/>
            <person name="Couloux A."/>
            <person name="Dominguez V."/>
            <person name="Anthouard V."/>
            <person name="Bally P."/>
            <person name="Bourras S."/>
            <person name="Cozijnsen A.J."/>
            <person name="Ciuffetti L.M."/>
            <person name="Degrave A."/>
            <person name="Dilmaghani A."/>
            <person name="Duret L."/>
            <person name="Fudal I."/>
            <person name="Goodwin S.B."/>
            <person name="Gout L."/>
            <person name="Glaser N."/>
            <person name="Linglin J."/>
            <person name="Kema G.H.J."/>
            <person name="Lapalu N."/>
            <person name="Lawrence C.B."/>
            <person name="May K."/>
            <person name="Meyer M."/>
            <person name="Ollivier B."/>
            <person name="Poulain J."/>
            <person name="Schoch C.L."/>
            <person name="Simon A."/>
            <person name="Spatafora J.W."/>
            <person name="Stachowiak A."/>
            <person name="Turgeon B.G."/>
            <person name="Tyler B.M."/>
            <person name="Vincent D."/>
            <person name="Weissenbach J."/>
            <person name="Amselem J."/>
            <person name="Quesneville H."/>
            <person name="Oliver R.P."/>
            <person name="Wincker P."/>
            <person name="Balesdent M.-H."/>
            <person name="Howlett B.J."/>
        </authorList>
    </citation>
    <scope>NUCLEOTIDE SEQUENCE [LARGE SCALE GENOMIC DNA]</scope>
    <source>
        <strain evidence="3">JN3 / isolate v23.1.3 / race Av1-4-5-6-7-8</strain>
    </source>
</reference>
<keyword evidence="1" id="KW-0472">Membrane</keyword>
<accession>E5ACU4</accession>
<evidence type="ECO:0000313" key="3">
    <source>
        <dbReference type="Proteomes" id="UP000002668"/>
    </source>
</evidence>
<dbReference type="InParanoid" id="E5ACU4"/>
<sequence>MTKRIWCVTPKSPTLCLQLSHAQDICSLRTLLTAAGPLAGTNPALFPVCAAAWSTTGKASKSYYSALLAMARFVASRLGSLVFAFLLILVLQ</sequence>
<evidence type="ECO:0000313" key="2">
    <source>
        <dbReference type="EMBL" id="CBY02296.1"/>
    </source>
</evidence>
<dbReference type="HOGENOM" id="CLU_2413664_0_0_1"/>
<feature type="transmembrane region" description="Helical" evidence="1">
    <location>
        <begin position="63"/>
        <end position="91"/>
    </location>
</feature>
<keyword evidence="3" id="KW-1185">Reference proteome</keyword>
<evidence type="ECO:0000256" key="1">
    <source>
        <dbReference type="SAM" id="Phobius"/>
    </source>
</evidence>